<proteinExistence type="predicted"/>
<protein>
    <submittedName>
        <fullName evidence="1">Uncharacterized protein</fullName>
    </submittedName>
</protein>
<comment type="caution">
    <text evidence="1">The sequence shown here is derived from an EMBL/GenBank/DDBJ whole genome shotgun (WGS) entry which is preliminary data.</text>
</comment>
<dbReference type="EMBL" id="PPTF01000010">
    <property type="protein sequence ID" value="POB00314.1"/>
    <property type="molecule type" value="Genomic_DNA"/>
</dbReference>
<evidence type="ECO:0000313" key="2">
    <source>
        <dbReference type="Proteomes" id="UP000236416"/>
    </source>
</evidence>
<organism evidence="1 2">
    <name type="scientific">Chromobacterium sinusclupearum</name>
    <dbReference type="NCBI Taxonomy" id="2077146"/>
    <lineage>
        <taxon>Bacteria</taxon>
        <taxon>Pseudomonadati</taxon>
        <taxon>Pseudomonadota</taxon>
        <taxon>Betaproteobacteria</taxon>
        <taxon>Neisseriales</taxon>
        <taxon>Chromobacteriaceae</taxon>
        <taxon>Chromobacterium</taxon>
    </lineage>
</organism>
<keyword evidence="2" id="KW-1185">Reference proteome</keyword>
<gene>
    <name evidence="1" type="ORF">C2134_02640</name>
</gene>
<evidence type="ECO:0000313" key="1">
    <source>
        <dbReference type="EMBL" id="POB00314.1"/>
    </source>
</evidence>
<name>A0A2K4MTA5_9NEIS</name>
<accession>A0A2K4MTA5</accession>
<reference evidence="1 2" key="1">
    <citation type="submission" date="2018-01" db="EMBL/GenBank/DDBJ databases">
        <title>Genomic Sequence of Chromobacterium MWU13-2610 from wild cranberry bogs within the Cape Cod National Seashore.</title>
        <authorList>
            <person name="O'Hara-Hanley K."/>
            <person name="Soby S."/>
            <person name="Harrison A."/>
        </authorList>
    </citation>
    <scope>NUCLEOTIDE SEQUENCE [LARGE SCALE GENOMIC DNA]</scope>
    <source>
        <strain evidence="1 2">MWU13-2610</strain>
    </source>
</reference>
<sequence length="119" mass="13770">MFQRQELDMFLSSVYVNAHPTPDCGSLISIDQICRGYTRNGTGMVELLQAIQANELTVVGYNPARHGISGLLLSREQFLQWFQRRQPELDMFSLAGAARYLGLKEHVLYWLRDYGFIYY</sequence>
<dbReference type="AlphaFoldDB" id="A0A2K4MTA5"/>
<dbReference type="Proteomes" id="UP000236416">
    <property type="component" value="Unassembled WGS sequence"/>
</dbReference>